<protein>
    <recommendedName>
        <fullName evidence="4">NADH dehydrogenase subunit 6</fullName>
    </recommendedName>
</protein>
<proteinExistence type="predicted"/>
<keyword evidence="1" id="KW-1133">Transmembrane helix</keyword>
<sequence>MILHVVVLACFLACVSASSNFTTYEGTAFYNLFVLYAYMSITIMVLRIRKLIFGGDVPAFTWMEIEIPPNRD</sequence>
<keyword evidence="1" id="KW-0812">Transmembrane</keyword>
<keyword evidence="1" id="KW-0472">Membrane</keyword>
<reference evidence="3" key="1">
    <citation type="submission" date="2020-11" db="EMBL/GenBank/DDBJ databases">
        <authorList>
            <person name="Tran Van P."/>
        </authorList>
    </citation>
    <scope>NUCLEOTIDE SEQUENCE</scope>
</reference>
<name>A0A7R9HA92_TIMCR</name>
<evidence type="ECO:0000256" key="1">
    <source>
        <dbReference type="SAM" id="Phobius"/>
    </source>
</evidence>
<feature type="chain" id="PRO_5031352163" description="NADH dehydrogenase subunit 6" evidence="2">
    <location>
        <begin position="18"/>
        <end position="72"/>
    </location>
</feature>
<feature type="signal peptide" evidence="2">
    <location>
        <begin position="1"/>
        <end position="17"/>
    </location>
</feature>
<evidence type="ECO:0000313" key="3">
    <source>
        <dbReference type="EMBL" id="CAD7411977.1"/>
    </source>
</evidence>
<keyword evidence="2" id="KW-0732">Signal</keyword>
<dbReference type="AlphaFoldDB" id="A0A7R9HA92"/>
<organism evidence="3">
    <name type="scientific">Timema cristinae</name>
    <name type="common">Walking stick</name>
    <dbReference type="NCBI Taxonomy" id="61476"/>
    <lineage>
        <taxon>Eukaryota</taxon>
        <taxon>Metazoa</taxon>
        <taxon>Ecdysozoa</taxon>
        <taxon>Arthropoda</taxon>
        <taxon>Hexapoda</taxon>
        <taxon>Insecta</taxon>
        <taxon>Pterygota</taxon>
        <taxon>Neoptera</taxon>
        <taxon>Polyneoptera</taxon>
        <taxon>Phasmatodea</taxon>
        <taxon>Timematodea</taxon>
        <taxon>Timematoidea</taxon>
        <taxon>Timematidae</taxon>
        <taxon>Timema</taxon>
    </lineage>
</organism>
<evidence type="ECO:0000256" key="2">
    <source>
        <dbReference type="SAM" id="SignalP"/>
    </source>
</evidence>
<evidence type="ECO:0008006" key="4">
    <source>
        <dbReference type="Google" id="ProtNLM"/>
    </source>
</evidence>
<gene>
    <name evidence="3" type="ORF">TCEB3V08_LOCUS11183</name>
</gene>
<accession>A0A7R9HA92</accession>
<dbReference type="EMBL" id="OC322566">
    <property type="protein sequence ID" value="CAD7411977.1"/>
    <property type="molecule type" value="Genomic_DNA"/>
</dbReference>
<feature type="transmembrane region" description="Helical" evidence="1">
    <location>
        <begin position="27"/>
        <end position="46"/>
    </location>
</feature>